<evidence type="ECO:0000313" key="3">
    <source>
        <dbReference type="EMBL" id="KAK7052516.1"/>
    </source>
</evidence>
<keyword evidence="1" id="KW-0880">Kelch repeat</keyword>
<dbReference type="GO" id="GO:0005829">
    <property type="term" value="C:cytosol"/>
    <property type="evidence" value="ECO:0007669"/>
    <property type="project" value="TreeGrafter"/>
</dbReference>
<dbReference type="InterPro" id="IPR015915">
    <property type="entry name" value="Kelch-typ_b-propeller"/>
</dbReference>
<reference evidence="3 4" key="1">
    <citation type="journal article" date="2024" name="J Genomics">
        <title>Draft genome sequencing and assembly of Favolaschia claudopus CIRM-BRFM 2984 isolated from oak limbs.</title>
        <authorList>
            <person name="Navarro D."/>
            <person name="Drula E."/>
            <person name="Chaduli D."/>
            <person name="Cazenave R."/>
            <person name="Ahrendt S."/>
            <person name="Wang J."/>
            <person name="Lipzen A."/>
            <person name="Daum C."/>
            <person name="Barry K."/>
            <person name="Grigoriev I.V."/>
            <person name="Favel A."/>
            <person name="Rosso M.N."/>
            <person name="Martin F."/>
        </authorList>
    </citation>
    <scope>NUCLEOTIDE SEQUENCE [LARGE SCALE GENOMIC DNA]</scope>
    <source>
        <strain evidence="3 4">CIRM-BRFM 2984</strain>
    </source>
</reference>
<dbReference type="InterPro" id="IPR011333">
    <property type="entry name" value="SKP1/BTB/POZ_sf"/>
</dbReference>
<sequence>MRSTSEIITHFRETVGDVPPGLTGASTTVAGSRLYLFGGSLAGGSDRKLSSDLYALDLDLWKWEKIIPAMGEHAPPARYSHTLDFWRNHLVLYGGLGEQSSSKRTEVLNDVRLFNLTTRRWLRPSRIFHASTVPKARHLHLSCISVDKLFVLGGKDSSGDELEEVCVYDLVKKEWIQIQPQLPKLKATCALVATSQWYVRTPPQDIDHPDTPMPLRYSERATSKSPCDMYLYQGNSGQTLDVFSSSSNGKIAKKSTHHTAQLPSFHSPCGAVLGNSLILAGNHPIDGMNQTFSIWTFDTNTTKSVCIDTGDVFQHGSWTHGFLWEVHNKFVVFGKRGEPLGDPSGETVLNWDAVVVVDLEALGIYQPPVLKLSTAAQKLGLKSLAGSHHTDFDFICDDGRRIPCSRKTIFDRWPWLLDQHTRLSSTEASVKHQKRTELTITKTTLTSSQSYPVTMALLQYFYSLTLGTALQRAPAVLSHLLLISTEYYIPHLRALVTHAMHLALTELTADGIFEIAAACGCRSLQIRYVFFTWHPHLQHGSRLVSGRSGYTGREK</sequence>
<dbReference type="SUPFAM" id="SSF117281">
    <property type="entry name" value="Kelch motif"/>
    <property type="match status" value="1"/>
</dbReference>
<proteinExistence type="predicted"/>
<dbReference type="EMBL" id="JAWWNJ010000007">
    <property type="protein sequence ID" value="KAK7052516.1"/>
    <property type="molecule type" value="Genomic_DNA"/>
</dbReference>
<evidence type="ECO:0000256" key="1">
    <source>
        <dbReference type="ARBA" id="ARBA00022441"/>
    </source>
</evidence>
<dbReference type="Gene3D" id="3.30.710.10">
    <property type="entry name" value="Potassium Channel Kv1.1, Chain A"/>
    <property type="match status" value="1"/>
</dbReference>
<gene>
    <name evidence="3" type="ORF">R3P38DRAFT_2502440</name>
</gene>
<name>A0AAW0DLL6_9AGAR</name>
<comment type="caution">
    <text evidence="3">The sequence shown here is derived from an EMBL/GenBank/DDBJ whole genome shotgun (WGS) entry which is preliminary data.</text>
</comment>
<organism evidence="3 4">
    <name type="scientific">Favolaschia claudopus</name>
    <dbReference type="NCBI Taxonomy" id="2862362"/>
    <lineage>
        <taxon>Eukaryota</taxon>
        <taxon>Fungi</taxon>
        <taxon>Dikarya</taxon>
        <taxon>Basidiomycota</taxon>
        <taxon>Agaricomycotina</taxon>
        <taxon>Agaricomycetes</taxon>
        <taxon>Agaricomycetidae</taxon>
        <taxon>Agaricales</taxon>
        <taxon>Marasmiineae</taxon>
        <taxon>Mycenaceae</taxon>
        <taxon>Favolaschia</taxon>
    </lineage>
</organism>
<dbReference type="GO" id="GO:0005739">
    <property type="term" value="C:mitochondrion"/>
    <property type="evidence" value="ECO:0007669"/>
    <property type="project" value="TreeGrafter"/>
</dbReference>
<dbReference type="PANTHER" id="PTHR43503">
    <property type="entry name" value="MCG48959-RELATED"/>
    <property type="match status" value="1"/>
</dbReference>
<keyword evidence="4" id="KW-1185">Reference proteome</keyword>
<dbReference type="Pfam" id="PF24681">
    <property type="entry name" value="Kelch_KLHDC2_KLHL20_DRC7"/>
    <property type="match status" value="1"/>
</dbReference>
<evidence type="ECO:0000256" key="2">
    <source>
        <dbReference type="ARBA" id="ARBA00022737"/>
    </source>
</evidence>
<accession>A0AAW0DLL6</accession>
<dbReference type="GO" id="GO:0045454">
    <property type="term" value="P:cell redox homeostasis"/>
    <property type="evidence" value="ECO:0007669"/>
    <property type="project" value="TreeGrafter"/>
</dbReference>
<keyword evidence="2" id="KW-0677">Repeat</keyword>
<dbReference type="Proteomes" id="UP001362999">
    <property type="component" value="Unassembled WGS sequence"/>
</dbReference>
<dbReference type="PANTHER" id="PTHR43503:SF2">
    <property type="entry name" value="NEGATIVE REGULATOR OF SPORULATION MDS3-RELATED"/>
    <property type="match status" value="1"/>
</dbReference>
<dbReference type="Gene3D" id="2.120.10.80">
    <property type="entry name" value="Kelch-type beta propeller"/>
    <property type="match status" value="1"/>
</dbReference>
<dbReference type="AlphaFoldDB" id="A0AAW0DLL6"/>
<evidence type="ECO:0000313" key="4">
    <source>
        <dbReference type="Proteomes" id="UP001362999"/>
    </source>
</evidence>
<protein>
    <submittedName>
        <fullName evidence="3">Uncharacterized protein</fullName>
    </submittedName>
</protein>